<evidence type="ECO:0000313" key="7">
    <source>
        <dbReference type="Proteomes" id="UP000678237"/>
    </source>
</evidence>
<dbReference type="Pfam" id="PF01321">
    <property type="entry name" value="Creatinase_N"/>
    <property type="match status" value="1"/>
</dbReference>
<dbReference type="Gene3D" id="3.40.350.10">
    <property type="entry name" value="Creatinase/prolidase N-terminal domain"/>
    <property type="match status" value="1"/>
</dbReference>
<dbReference type="InterPro" id="IPR001131">
    <property type="entry name" value="Peptidase_M24B_aminopep-P_CS"/>
</dbReference>
<keyword evidence="2" id="KW-0378">Hydrolase</keyword>
<sequence length="360" mass="40217">MKEKARQLFDHVNVDAVVLENCEEVKELNLYYFTGLPKKITGSQFLVLTRDKTTLYATVLEYGAIEKELKQKFVDLRLFKSEKDLLASLAQEFHAAEVLGVNYSVLSKKSYDKLANAFPGKILVDVSGTLNRVREKKTEAEIACIKKACKASEDLLKEIPSLARPGKTELDVQKAMDAWMRERDCVPAFETIVASGANASIPHHVAGNTRLRKGDLLLLDFGAEYANYASDLTRMFVLGKATKRQKELYKLVFEAKERSHAQAFPGNPAKNVFLASENHLKAHGFSMIHSIGHGLGLRVHDFPPRMGLDAEWKLEAGMVVTIEPGVYDKGFGGIRIEDDVLVTEKGHTRLTKAPRQLTEL</sequence>
<comment type="similarity">
    <text evidence="3">Belongs to the peptidase M24B family.</text>
</comment>
<dbReference type="PROSITE" id="PS00491">
    <property type="entry name" value="PROLINE_PEPTIDASE"/>
    <property type="match status" value="1"/>
</dbReference>
<dbReference type="InterPro" id="IPR050659">
    <property type="entry name" value="Peptidase_M24B"/>
</dbReference>
<dbReference type="InterPro" id="IPR000994">
    <property type="entry name" value="Pept_M24"/>
</dbReference>
<evidence type="ECO:0000259" key="4">
    <source>
        <dbReference type="Pfam" id="PF00557"/>
    </source>
</evidence>
<keyword evidence="6" id="KW-0645">Protease</keyword>
<dbReference type="SUPFAM" id="SSF53092">
    <property type="entry name" value="Creatinase/prolidase N-terminal domain"/>
    <property type="match status" value="1"/>
</dbReference>
<dbReference type="Gene3D" id="3.90.230.10">
    <property type="entry name" value="Creatinase/methionine aminopeptidase superfamily"/>
    <property type="match status" value="1"/>
</dbReference>
<dbReference type="GO" id="GO:0004177">
    <property type="term" value="F:aminopeptidase activity"/>
    <property type="evidence" value="ECO:0007669"/>
    <property type="project" value="UniProtKB-KW"/>
</dbReference>
<name>A0A8T4LDW5_9ARCH</name>
<reference evidence="6" key="2">
    <citation type="submission" date="2021-05" db="EMBL/GenBank/DDBJ databases">
        <title>Protein family content uncovers lineage relationships and bacterial pathway maintenance mechanisms in DPANN archaea.</title>
        <authorList>
            <person name="Castelle C.J."/>
            <person name="Meheust R."/>
            <person name="Jaffe A.L."/>
            <person name="Seitz K."/>
            <person name="Gong X."/>
            <person name="Baker B.J."/>
            <person name="Banfield J.F."/>
        </authorList>
    </citation>
    <scope>NUCLEOTIDE SEQUENCE</scope>
    <source>
        <strain evidence="6">RIFCSPLOWO2_01_FULL_58_19</strain>
    </source>
</reference>
<organism evidence="6 7">
    <name type="scientific">Candidatus Iainarchaeum sp</name>
    <dbReference type="NCBI Taxonomy" id="3101447"/>
    <lineage>
        <taxon>Archaea</taxon>
        <taxon>Candidatus Iainarchaeota</taxon>
        <taxon>Candidatus Iainarchaeia</taxon>
        <taxon>Candidatus Iainarchaeales</taxon>
        <taxon>Candidatus Iainarchaeaceae</taxon>
        <taxon>Candidatus Iainarchaeum</taxon>
    </lineage>
</organism>
<dbReference type="GO" id="GO:0046872">
    <property type="term" value="F:metal ion binding"/>
    <property type="evidence" value="ECO:0007669"/>
    <property type="project" value="UniProtKB-KW"/>
</dbReference>
<feature type="domain" description="Creatinase N-terminal" evidence="5">
    <location>
        <begin position="3"/>
        <end position="135"/>
    </location>
</feature>
<dbReference type="Pfam" id="PF00557">
    <property type="entry name" value="Peptidase_M24"/>
    <property type="match status" value="1"/>
</dbReference>
<feature type="domain" description="Peptidase M24" evidence="4">
    <location>
        <begin position="143"/>
        <end position="344"/>
    </location>
</feature>
<dbReference type="PANTHER" id="PTHR46112:SF2">
    <property type="entry name" value="XAA-PRO AMINOPEPTIDASE P-RELATED"/>
    <property type="match status" value="1"/>
</dbReference>
<evidence type="ECO:0000256" key="3">
    <source>
        <dbReference type="RuleBase" id="RU000590"/>
    </source>
</evidence>
<keyword evidence="6" id="KW-0031">Aminopeptidase</keyword>
<dbReference type="InterPro" id="IPR029149">
    <property type="entry name" value="Creatin/AminoP/Spt16_N"/>
</dbReference>
<dbReference type="EMBL" id="JAGVWE010000003">
    <property type="protein sequence ID" value="MBS3062850.1"/>
    <property type="molecule type" value="Genomic_DNA"/>
</dbReference>
<keyword evidence="1 3" id="KW-0479">Metal-binding</keyword>
<reference evidence="6" key="1">
    <citation type="submission" date="2021-03" db="EMBL/GenBank/DDBJ databases">
        <authorList>
            <person name="Jaffe A."/>
        </authorList>
    </citation>
    <scope>NUCLEOTIDE SEQUENCE</scope>
    <source>
        <strain evidence="6">RIFCSPLOWO2_01_FULL_58_19</strain>
    </source>
</reference>
<evidence type="ECO:0000313" key="6">
    <source>
        <dbReference type="EMBL" id="MBS3062850.1"/>
    </source>
</evidence>
<accession>A0A8T4LDW5</accession>
<gene>
    <name evidence="6" type="ORF">J4203_03180</name>
</gene>
<dbReference type="InterPro" id="IPR036005">
    <property type="entry name" value="Creatinase/aminopeptidase-like"/>
</dbReference>
<evidence type="ECO:0000256" key="2">
    <source>
        <dbReference type="ARBA" id="ARBA00022801"/>
    </source>
</evidence>
<protein>
    <submittedName>
        <fullName evidence="6">Aminopeptidase P family protein</fullName>
    </submittedName>
</protein>
<comment type="caution">
    <text evidence="6">The sequence shown here is derived from an EMBL/GenBank/DDBJ whole genome shotgun (WGS) entry which is preliminary data.</text>
</comment>
<dbReference type="InterPro" id="IPR000587">
    <property type="entry name" value="Creatinase_N"/>
</dbReference>
<dbReference type="PANTHER" id="PTHR46112">
    <property type="entry name" value="AMINOPEPTIDASE"/>
    <property type="match status" value="1"/>
</dbReference>
<dbReference type="Proteomes" id="UP000678237">
    <property type="component" value="Unassembled WGS sequence"/>
</dbReference>
<evidence type="ECO:0000259" key="5">
    <source>
        <dbReference type="Pfam" id="PF01321"/>
    </source>
</evidence>
<dbReference type="SUPFAM" id="SSF55920">
    <property type="entry name" value="Creatinase/aminopeptidase"/>
    <property type="match status" value="1"/>
</dbReference>
<evidence type="ECO:0000256" key="1">
    <source>
        <dbReference type="ARBA" id="ARBA00022723"/>
    </source>
</evidence>
<proteinExistence type="inferred from homology"/>
<dbReference type="AlphaFoldDB" id="A0A8T4LDW5"/>